<gene>
    <name evidence="2" type="ORF">V5O48_005479</name>
</gene>
<feature type="region of interest" description="Disordered" evidence="1">
    <location>
        <begin position="1065"/>
        <end position="1102"/>
    </location>
</feature>
<accession>A0ABR3FM61</accession>
<feature type="compositionally biased region" description="Basic and acidic residues" evidence="1">
    <location>
        <begin position="838"/>
        <end position="849"/>
    </location>
</feature>
<feature type="compositionally biased region" description="Basic and acidic residues" evidence="1">
    <location>
        <begin position="856"/>
        <end position="881"/>
    </location>
</feature>
<feature type="compositionally biased region" description="Polar residues" evidence="1">
    <location>
        <begin position="820"/>
        <end position="831"/>
    </location>
</feature>
<reference evidence="2 3" key="1">
    <citation type="submission" date="2024-02" db="EMBL/GenBank/DDBJ databases">
        <title>A draft genome for the cacao thread blight pathogen Marasmius crinis-equi.</title>
        <authorList>
            <person name="Cohen S.P."/>
            <person name="Baruah I.K."/>
            <person name="Amoako-Attah I."/>
            <person name="Bukari Y."/>
            <person name="Meinhardt L.W."/>
            <person name="Bailey B.A."/>
        </authorList>
    </citation>
    <scope>NUCLEOTIDE SEQUENCE [LARGE SCALE GENOMIC DNA]</scope>
    <source>
        <strain evidence="2 3">GH-76</strain>
    </source>
</reference>
<feature type="region of interest" description="Disordered" evidence="1">
    <location>
        <begin position="1368"/>
        <end position="1397"/>
    </location>
</feature>
<dbReference type="EMBL" id="JBAHYK010000219">
    <property type="protein sequence ID" value="KAL0576504.1"/>
    <property type="molecule type" value="Genomic_DNA"/>
</dbReference>
<feature type="compositionally biased region" description="Basic and acidic residues" evidence="1">
    <location>
        <begin position="410"/>
        <end position="432"/>
    </location>
</feature>
<feature type="region of interest" description="Disordered" evidence="1">
    <location>
        <begin position="1166"/>
        <end position="1188"/>
    </location>
</feature>
<feature type="compositionally biased region" description="Basic residues" evidence="1">
    <location>
        <begin position="365"/>
        <end position="409"/>
    </location>
</feature>
<feature type="compositionally biased region" description="Polar residues" evidence="1">
    <location>
        <begin position="65"/>
        <end position="95"/>
    </location>
</feature>
<feature type="region of interest" description="Disordered" evidence="1">
    <location>
        <begin position="972"/>
        <end position="1012"/>
    </location>
</feature>
<feature type="compositionally biased region" description="Basic and acidic residues" evidence="1">
    <location>
        <begin position="439"/>
        <end position="467"/>
    </location>
</feature>
<feature type="compositionally biased region" description="Basic and acidic residues" evidence="1">
    <location>
        <begin position="525"/>
        <end position="577"/>
    </location>
</feature>
<feature type="region of interest" description="Disordered" evidence="1">
    <location>
        <begin position="525"/>
        <end position="702"/>
    </location>
</feature>
<protein>
    <submittedName>
        <fullName evidence="2">Uncharacterized protein</fullName>
    </submittedName>
</protein>
<feature type="compositionally biased region" description="Basic and acidic residues" evidence="1">
    <location>
        <begin position="269"/>
        <end position="294"/>
    </location>
</feature>
<keyword evidence="3" id="KW-1185">Reference proteome</keyword>
<feature type="compositionally biased region" description="Basic and acidic residues" evidence="1">
    <location>
        <begin position="613"/>
        <end position="627"/>
    </location>
</feature>
<evidence type="ECO:0000313" key="2">
    <source>
        <dbReference type="EMBL" id="KAL0576504.1"/>
    </source>
</evidence>
<sequence length="1506" mass="169554">MEGHALPAPHSASGPPPQAPTLPGSIPSAKERFPPPAALAGGTIVGRSPNLIIESQQRRDRDTRTPPSAVTPSRSPVISSAPNIHNLTRRPSSVSLPPANAPPSRAEMSQPLPPQPGQPLPVRGGVLDLLPPQHEQSHQRHQKMQMQVQTMQVARQDVGETGHAPGEVLPLVRKERVVLDRSSMGPERERSVAVERERPVAVERERERERERVREETPPQRHFQGQFHTQFVSGLNVQQQREMKERERERERESQMVREQQIVRERDVVREREREQRDREREMVLRERERERDMPFAPPNYHPHPAHMHPHFHGPPSHPSQPRLANEPPLHPHAHGHSHSLSHPSIPSAPAHMMSSSSSHDGRSHPGHAGHSTHGHHAHSHSHSHSHHGHPHHQAPHHHHVLHHHHRRDRSGDERDRGRDREREDRDRDIRAKRAISTSRDRDREREMRERDIPHIPRERERDRERGPPPVAMPIAGDIPVASLQRELRERDARDAREREIFMRERDIMRDREMRDYAQREREYMENEYRERDREAQLRERRDREMSIRDRDPREREMRDIREREMRDREFAYRERAAMAGQPPPPREVARDRDREREYANLAPHAGHASLPSREHVREREREREPPHGPLGPMPPRERERERERERDRERERERERERDRDHREREREQMPPHASMLSPPTRERERPPPPPPPPHGALPLGVVDEIPFGIAGMGMGMPMHMTMGGGVPGVGLGASYPDDGLAPGSGMHPHPGLGGMVNGVAGTIPEEEEVREVKSRVKIDLGVWVWPKTPFPWIFGESVGPPVGGSDAPHVEAVEEAATVNSNGEGSASKGQGPPAEKMDVDGEKEPGEVDETEPGERKEGSAEKMSIDDGEREKKEGDGKSGGPEAASVPSPIVEEKKSSPTLSKAPSAPKPSTSAVPEDVDDPNLLDTQTLTTIVIPSGYLPSAQEKGKMKMRIWGGGIAPSGSYAQSYLQRNEGPSSYPFRSDQPHLSSSDHPKQPTYRPKRPRRRRIYTDDSDPFLCALHSGWITWSSAHRAKDRGKDLKITLRVIRCIGGGGETRLTFEDSGSSGGRSVPNVALSGNSRPGKRKMSAKRDGESGADMNLSLGIGGLGGGGWGKEEVVARFIGGEGERFWCAKNLMMEQLGGSSAMDEKENKVVVDNGVKGDEMKKEDDGEGVKEEVEKPRKAVEEDLLELENQEDDDGRSIRSAGWGSGHDGSAIEVVDVEWVDKSVHRRSGVRNRSQRLLEYTLRRTALIPVPSHSSSPTNTYVNPRKRRRAENHYTYPYPTQLWRARKRNVMANAVPLDPILEMDDEEEGEFERCLVGDFSREQTGEVPTTPTILLQSGNGGVWYKYDPDALRIAFDSWPSSKEEDEGRGSKRRRLSPSGASASEKMDEEALMVLDSESSDASTIIRRTGDDGKFGVFSTKTKDSSLEKVREYSFPSSASMEVDEDKRKDEIAGNSDPTFDLAVVSAGDIDFMTEGVVIRAQGAGDRAVLGVRRWRWV</sequence>
<feature type="region of interest" description="Disordered" evidence="1">
    <location>
        <begin position="820"/>
        <end position="927"/>
    </location>
</feature>
<name>A0ABR3FM61_9AGAR</name>
<feature type="region of interest" description="Disordered" evidence="1">
    <location>
        <begin position="269"/>
        <end position="476"/>
    </location>
</feature>
<feature type="compositionally biased region" description="Low complexity" evidence="1">
    <location>
        <begin position="902"/>
        <end position="918"/>
    </location>
</feature>
<comment type="caution">
    <text evidence="2">The sequence shown here is derived from an EMBL/GenBank/DDBJ whole genome shotgun (WGS) entry which is preliminary data.</text>
</comment>
<organism evidence="2 3">
    <name type="scientific">Marasmius crinis-equi</name>
    <dbReference type="NCBI Taxonomy" id="585013"/>
    <lineage>
        <taxon>Eukaryota</taxon>
        <taxon>Fungi</taxon>
        <taxon>Dikarya</taxon>
        <taxon>Basidiomycota</taxon>
        <taxon>Agaricomycotina</taxon>
        <taxon>Agaricomycetes</taxon>
        <taxon>Agaricomycetidae</taxon>
        <taxon>Agaricales</taxon>
        <taxon>Marasmiineae</taxon>
        <taxon>Marasmiaceae</taxon>
        <taxon>Marasmius</taxon>
    </lineage>
</organism>
<feature type="region of interest" description="Disordered" evidence="1">
    <location>
        <begin position="1"/>
        <end position="144"/>
    </location>
</feature>
<feature type="compositionally biased region" description="Low complexity" evidence="1">
    <location>
        <begin position="341"/>
        <end position="359"/>
    </location>
</feature>
<evidence type="ECO:0000313" key="3">
    <source>
        <dbReference type="Proteomes" id="UP001465976"/>
    </source>
</evidence>
<evidence type="ECO:0000256" key="1">
    <source>
        <dbReference type="SAM" id="MobiDB-lite"/>
    </source>
</evidence>
<feature type="compositionally biased region" description="Basic and acidic residues" evidence="1">
    <location>
        <begin position="636"/>
        <end position="671"/>
    </location>
</feature>
<dbReference type="Proteomes" id="UP001465976">
    <property type="component" value="Unassembled WGS sequence"/>
</dbReference>
<feature type="compositionally biased region" description="Basic and acidic residues" evidence="1">
    <location>
        <begin position="588"/>
        <end position="599"/>
    </location>
</feature>
<proteinExistence type="predicted"/>